<sequence>MFQFLLAAAVFAAAWIYWGKPRRKPVRQAPPAPPSPPPAEDEARAILGVGADADADAIRAAHRRLVLALHPDKGGSVELTRRINAARDLLLRVRN</sequence>
<dbReference type="SUPFAM" id="SSF46565">
    <property type="entry name" value="Chaperone J-domain"/>
    <property type="match status" value="1"/>
</dbReference>
<dbReference type="Pfam" id="PF00226">
    <property type="entry name" value="DnaJ"/>
    <property type="match status" value="1"/>
</dbReference>
<accession>A0A7U4JBQ2</accession>
<dbReference type="RefSeq" id="WP_044335062.1">
    <property type="nucleotide sequence ID" value="NZ_CP010836.1"/>
</dbReference>
<organism evidence="7 8">
    <name type="scientific">Sphingomonas hengshuiensis</name>
    <dbReference type="NCBI Taxonomy" id="1609977"/>
    <lineage>
        <taxon>Bacteria</taxon>
        <taxon>Pseudomonadati</taxon>
        <taxon>Pseudomonadota</taxon>
        <taxon>Alphaproteobacteria</taxon>
        <taxon>Sphingomonadales</taxon>
        <taxon>Sphingomonadaceae</taxon>
        <taxon>Sphingomonas</taxon>
    </lineage>
</organism>
<evidence type="ECO:0000256" key="4">
    <source>
        <dbReference type="ARBA" id="ARBA00023136"/>
    </source>
</evidence>
<dbReference type="InterPro" id="IPR036869">
    <property type="entry name" value="J_dom_sf"/>
</dbReference>
<keyword evidence="3" id="KW-1133">Transmembrane helix</keyword>
<dbReference type="PROSITE" id="PS50076">
    <property type="entry name" value="DNAJ_2"/>
    <property type="match status" value="1"/>
</dbReference>
<gene>
    <name evidence="7" type="ORF">TS85_21875</name>
</gene>
<dbReference type="OrthoDB" id="9811070at2"/>
<keyword evidence="2" id="KW-0812">Transmembrane</keyword>
<evidence type="ECO:0000256" key="3">
    <source>
        <dbReference type="ARBA" id="ARBA00022989"/>
    </source>
</evidence>
<evidence type="ECO:0000256" key="2">
    <source>
        <dbReference type="ARBA" id="ARBA00022692"/>
    </source>
</evidence>
<dbReference type="Gene3D" id="1.10.287.110">
    <property type="entry name" value="DnaJ domain"/>
    <property type="match status" value="1"/>
</dbReference>
<protein>
    <submittedName>
        <fullName evidence="7">Molecular chaperone DnaJ</fullName>
    </submittedName>
</protein>
<reference evidence="7 8" key="2">
    <citation type="submission" date="2015-02" db="EMBL/GenBank/DDBJ databases">
        <title>The complete genome of Sphingomonas hengshuiensis sp. WHSC-8 isolated from soil of Hengshui Lake.</title>
        <authorList>
            <person name="Wei S."/>
            <person name="Guo J."/>
            <person name="Su C."/>
            <person name="Wu R."/>
            <person name="Zhang Z."/>
            <person name="Liang K."/>
            <person name="Li H."/>
            <person name="Wang T."/>
            <person name="Liu H."/>
            <person name="Zhang C."/>
            <person name="Li Z."/>
            <person name="Wang Q."/>
            <person name="Meng J."/>
        </authorList>
    </citation>
    <scope>NUCLEOTIDE SEQUENCE [LARGE SCALE GENOMIC DNA]</scope>
    <source>
        <strain evidence="7 8">WHSC-8</strain>
    </source>
</reference>
<dbReference type="InterPro" id="IPR001623">
    <property type="entry name" value="DnaJ_domain"/>
</dbReference>
<proteinExistence type="inferred from homology"/>
<feature type="domain" description="J" evidence="6">
    <location>
        <begin position="42"/>
        <end position="95"/>
    </location>
</feature>
<dbReference type="AlphaFoldDB" id="A0A7U4JBQ2"/>
<evidence type="ECO:0000259" key="6">
    <source>
        <dbReference type="PROSITE" id="PS50076"/>
    </source>
</evidence>
<dbReference type="PANTHER" id="PTHR12763:SF28">
    <property type="entry name" value="GEO10507P1-RELATED"/>
    <property type="match status" value="1"/>
</dbReference>
<dbReference type="EMBL" id="CP010836">
    <property type="protein sequence ID" value="AJP73879.1"/>
    <property type="molecule type" value="Genomic_DNA"/>
</dbReference>
<dbReference type="KEGG" id="sphi:TS85_21875"/>
<evidence type="ECO:0000313" key="7">
    <source>
        <dbReference type="EMBL" id="AJP73879.1"/>
    </source>
</evidence>
<evidence type="ECO:0000256" key="1">
    <source>
        <dbReference type="ARBA" id="ARBA00004167"/>
    </source>
</evidence>
<comment type="similarity">
    <text evidence="5">Belongs to the TIM14 family.</text>
</comment>
<reference evidence="7 8" key="1">
    <citation type="journal article" date="2015" name="Int. J. Syst. Evol. Microbiol.">
        <title>Sphingomonas hengshuiensis sp. nov., isolated from lake wetland.</title>
        <authorList>
            <person name="Wei S."/>
            <person name="Wang T."/>
            <person name="Liu H."/>
            <person name="Zhang C."/>
            <person name="Guo J."/>
            <person name="Wang Q."/>
            <person name="Liang K."/>
            <person name="Zhang Z."/>
        </authorList>
    </citation>
    <scope>NUCLEOTIDE SEQUENCE [LARGE SCALE GENOMIC DNA]</scope>
    <source>
        <strain evidence="7 8">WHSC-8</strain>
    </source>
</reference>
<evidence type="ECO:0000256" key="5">
    <source>
        <dbReference type="ARBA" id="ARBA00038105"/>
    </source>
</evidence>
<evidence type="ECO:0000313" key="8">
    <source>
        <dbReference type="Proteomes" id="UP000032300"/>
    </source>
</evidence>
<dbReference type="GO" id="GO:0016020">
    <property type="term" value="C:membrane"/>
    <property type="evidence" value="ECO:0007669"/>
    <property type="project" value="UniProtKB-SubCell"/>
</dbReference>
<keyword evidence="8" id="KW-1185">Reference proteome</keyword>
<name>A0A7U4JBQ2_9SPHN</name>
<dbReference type="Proteomes" id="UP000032300">
    <property type="component" value="Chromosome"/>
</dbReference>
<comment type="subcellular location">
    <subcellularLocation>
        <location evidence="1">Membrane</location>
        <topology evidence="1">Single-pass membrane protein</topology>
    </subcellularLocation>
</comment>
<dbReference type="SMART" id="SM00271">
    <property type="entry name" value="DnaJ"/>
    <property type="match status" value="1"/>
</dbReference>
<dbReference type="PANTHER" id="PTHR12763">
    <property type="match status" value="1"/>
</dbReference>
<keyword evidence="4" id="KW-0472">Membrane</keyword>